<organism evidence="1 2">
    <name type="scientific">Heterotrigona itama</name>
    <dbReference type="NCBI Taxonomy" id="395501"/>
    <lineage>
        <taxon>Eukaryota</taxon>
        <taxon>Metazoa</taxon>
        <taxon>Ecdysozoa</taxon>
        <taxon>Arthropoda</taxon>
        <taxon>Hexapoda</taxon>
        <taxon>Insecta</taxon>
        <taxon>Pterygota</taxon>
        <taxon>Neoptera</taxon>
        <taxon>Endopterygota</taxon>
        <taxon>Hymenoptera</taxon>
        <taxon>Apocrita</taxon>
        <taxon>Aculeata</taxon>
        <taxon>Apoidea</taxon>
        <taxon>Anthophila</taxon>
        <taxon>Apidae</taxon>
        <taxon>Heterotrigona</taxon>
    </lineage>
</organism>
<comment type="caution">
    <text evidence="1">The sequence shown here is derived from an EMBL/GenBank/DDBJ whole genome shotgun (WGS) entry which is preliminary data.</text>
</comment>
<name>A0A6V7GVK3_9HYME</name>
<gene>
    <name evidence="1" type="ORF">MHI_LOCUS111537</name>
</gene>
<dbReference type="EMBL" id="CAJDYZ010001909">
    <property type="protein sequence ID" value="CAD1469160.1"/>
    <property type="molecule type" value="Genomic_DNA"/>
</dbReference>
<dbReference type="AlphaFoldDB" id="A0A6V7GVK3"/>
<dbReference type="Proteomes" id="UP000752696">
    <property type="component" value="Unassembled WGS sequence"/>
</dbReference>
<dbReference type="PANTHER" id="PTHR33964:SF1">
    <property type="entry name" value="RE45066P"/>
    <property type="match status" value="1"/>
</dbReference>
<proteinExistence type="predicted"/>
<protein>
    <submittedName>
        <fullName evidence="1">Uncharacterized protein</fullName>
    </submittedName>
</protein>
<evidence type="ECO:0000313" key="1">
    <source>
        <dbReference type="EMBL" id="CAD1469160.1"/>
    </source>
</evidence>
<reference evidence="1" key="1">
    <citation type="submission" date="2020-07" db="EMBL/GenBank/DDBJ databases">
        <authorList>
            <person name="Nazaruddin N."/>
        </authorList>
    </citation>
    <scope>NUCLEOTIDE SEQUENCE</scope>
</reference>
<keyword evidence="2" id="KW-1185">Reference proteome</keyword>
<dbReference type="OrthoDB" id="10051804at2759"/>
<accession>A0A6V7GVK3</accession>
<dbReference type="PANTHER" id="PTHR33964">
    <property type="entry name" value="RE45066P-RELATED"/>
    <property type="match status" value="1"/>
</dbReference>
<feature type="non-terminal residue" evidence="1">
    <location>
        <position position="76"/>
    </location>
</feature>
<evidence type="ECO:0000313" key="2">
    <source>
        <dbReference type="Proteomes" id="UP000752696"/>
    </source>
</evidence>
<sequence length="76" mass="8505">GFKEFLECSHHTIRRQCGDDTAQFAKEFLDRMSSSLLRVHCAPYTEEVCSIGSGASVYRVQALALAVLAMLARYFT</sequence>